<name>A0A2K2CQ66_BRADI</name>
<evidence type="ECO:0000313" key="3">
    <source>
        <dbReference type="EnsemblPlants" id="PNT64164"/>
    </source>
</evidence>
<evidence type="ECO:0000313" key="4">
    <source>
        <dbReference type="Proteomes" id="UP000008810"/>
    </source>
</evidence>
<reference evidence="3" key="3">
    <citation type="submission" date="2018-08" db="UniProtKB">
        <authorList>
            <consortium name="EnsemblPlants"/>
        </authorList>
    </citation>
    <scope>IDENTIFICATION</scope>
    <source>
        <strain evidence="3">cv. Bd21</strain>
    </source>
</reference>
<sequence length="152" mass="15343">GWTDEIDRGKLTGGLGFRRRKPATARRGGAPASGRDGEMAGDDGAARRRRGRGQRRLGRRGSAPKTGRAGGAGTGTGTAARGRSGDVGATGKTRGGAARHGGDGARSGTVGDGAEDEDGRRRGHGSGEKSGQPGGAIGWGNKGERERRSRGL</sequence>
<feature type="non-terminal residue" evidence="2">
    <location>
        <position position="1"/>
    </location>
</feature>
<accession>A0A2K2CQ66</accession>
<evidence type="ECO:0000256" key="1">
    <source>
        <dbReference type="SAM" id="MobiDB-lite"/>
    </source>
</evidence>
<feature type="region of interest" description="Disordered" evidence="1">
    <location>
        <begin position="1"/>
        <end position="152"/>
    </location>
</feature>
<keyword evidence="4" id="KW-1185">Reference proteome</keyword>
<gene>
    <name evidence="2" type="ORF">BRADI_4g25276v3</name>
</gene>
<dbReference type="EnsemblPlants" id="PNT64164">
    <property type="protein sequence ID" value="PNT64164"/>
    <property type="gene ID" value="BRADI_4g25276v3"/>
</dbReference>
<feature type="compositionally biased region" description="Gly residues" evidence="1">
    <location>
        <begin position="132"/>
        <end position="141"/>
    </location>
</feature>
<dbReference type="AlphaFoldDB" id="A0A2K2CQ66"/>
<proteinExistence type="predicted"/>
<dbReference type="FunCoup" id="A0A2K2CQ66">
    <property type="interactions" value="250"/>
</dbReference>
<feature type="compositionally biased region" description="Basic and acidic residues" evidence="1">
    <location>
        <begin position="142"/>
        <end position="152"/>
    </location>
</feature>
<dbReference type="InParanoid" id="A0A2K2CQ66"/>
<evidence type="ECO:0000313" key="2">
    <source>
        <dbReference type="EMBL" id="PNT64164.1"/>
    </source>
</evidence>
<dbReference type="EMBL" id="CM000883">
    <property type="protein sequence ID" value="PNT64164.1"/>
    <property type="molecule type" value="Genomic_DNA"/>
</dbReference>
<dbReference type="Proteomes" id="UP000008810">
    <property type="component" value="Chromosome 4"/>
</dbReference>
<feature type="compositionally biased region" description="Basic and acidic residues" evidence="1">
    <location>
        <begin position="1"/>
        <end position="10"/>
    </location>
</feature>
<protein>
    <submittedName>
        <fullName evidence="2 3">Uncharacterized protein</fullName>
    </submittedName>
</protein>
<dbReference type="Gramene" id="PNT64164">
    <property type="protein sequence ID" value="PNT64164"/>
    <property type="gene ID" value="BRADI_4g25276v3"/>
</dbReference>
<organism evidence="2">
    <name type="scientific">Brachypodium distachyon</name>
    <name type="common">Purple false brome</name>
    <name type="synonym">Trachynia distachya</name>
    <dbReference type="NCBI Taxonomy" id="15368"/>
    <lineage>
        <taxon>Eukaryota</taxon>
        <taxon>Viridiplantae</taxon>
        <taxon>Streptophyta</taxon>
        <taxon>Embryophyta</taxon>
        <taxon>Tracheophyta</taxon>
        <taxon>Spermatophyta</taxon>
        <taxon>Magnoliopsida</taxon>
        <taxon>Liliopsida</taxon>
        <taxon>Poales</taxon>
        <taxon>Poaceae</taxon>
        <taxon>BOP clade</taxon>
        <taxon>Pooideae</taxon>
        <taxon>Stipodae</taxon>
        <taxon>Brachypodieae</taxon>
        <taxon>Brachypodium</taxon>
    </lineage>
</organism>
<reference evidence="2 3" key="1">
    <citation type="journal article" date="2010" name="Nature">
        <title>Genome sequencing and analysis of the model grass Brachypodium distachyon.</title>
        <authorList>
            <consortium name="International Brachypodium Initiative"/>
        </authorList>
    </citation>
    <scope>NUCLEOTIDE SEQUENCE [LARGE SCALE GENOMIC DNA]</scope>
    <source>
        <strain evidence="2 3">Bd21</strain>
    </source>
</reference>
<reference evidence="2" key="2">
    <citation type="submission" date="2017-06" db="EMBL/GenBank/DDBJ databases">
        <title>WGS assembly of Brachypodium distachyon.</title>
        <authorList>
            <consortium name="The International Brachypodium Initiative"/>
            <person name="Lucas S."/>
            <person name="Harmon-Smith M."/>
            <person name="Lail K."/>
            <person name="Tice H."/>
            <person name="Grimwood J."/>
            <person name="Bruce D."/>
            <person name="Barry K."/>
            <person name="Shu S."/>
            <person name="Lindquist E."/>
            <person name="Wang M."/>
            <person name="Pitluck S."/>
            <person name="Vogel J.P."/>
            <person name="Garvin D.F."/>
            <person name="Mockler T.C."/>
            <person name="Schmutz J."/>
            <person name="Rokhsar D."/>
            <person name="Bevan M.W."/>
        </authorList>
    </citation>
    <scope>NUCLEOTIDE SEQUENCE</scope>
    <source>
        <strain evidence="2">Bd21</strain>
    </source>
</reference>
<feature type="compositionally biased region" description="Basic residues" evidence="1">
    <location>
        <begin position="47"/>
        <end position="59"/>
    </location>
</feature>